<reference evidence="2 3" key="1">
    <citation type="journal article" date="2024" name="Ann. Entomol. Soc. Am.">
        <title>Genomic analyses of the southern and eastern yellowjacket wasps (Hymenoptera: Vespidae) reveal evolutionary signatures of social life.</title>
        <authorList>
            <person name="Catto M.A."/>
            <person name="Caine P.B."/>
            <person name="Orr S.E."/>
            <person name="Hunt B.G."/>
            <person name="Goodisman M.A.D."/>
        </authorList>
    </citation>
    <scope>NUCLEOTIDE SEQUENCE [LARGE SCALE GENOMIC DNA]</scope>
    <source>
        <strain evidence="2">233</strain>
        <tissue evidence="2">Head and thorax</tissue>
    </source>
</reference>
<comment type="caution">
    <text evidence="2">The sequence shown here is derived from an EMBL/GenBank/DDBJ whole genome shotgun (WGS) entry which is preliminary data.</text>
</comment>
<dbReference type="EMBL" id="JAUDFV010000064">
    <property type="protein sequence ID" value="KAL2735483.1"/>
    <property type="molecule type" value="Genomic_DNA"/>
</dbReference>
<gene>
    <name evidence="2" type="ORF">V1478_003123</name>
</gene>
<dbReference type="AlphaFoldDB" id="A0ABD2BT78"/>
<evidence type="ECO:0008006" key="4">
    <source>
        <dbReference type="Google" id="ProtNLM"/>
    </source>
</evidence>
<feature type="chain" id="PRO_5044890041" description="Secreted protein" evidence="1">
    <location>
        <begin position="20"/>
        <end position="94"/>
    </location>
</feature>
<keyword evidence="3" id="KW-1185">Reference proteome</keyword>
<evidence type="ECO:0000313" key="3">
    <source>
        <dbReference type="Proteomes" id="UP001607302"/>
    </source>
</evidence>
<keyword evidence="1" id="KW-0732">Signal</keyword>
<evidence type="ECO:0000256" key="1">
    <source>
        <dbReference type="SAM" id="SignalP"/>
    </source>
</evidence>
<sequence length="94" mass="10363">MKAFCIVVLLHSVAIEATSFLPHEIRIGYNGRAERDEYQRAKRKFGKPELTVELMCKLQHNSCRAAAAPAATTVAATAVIVKQAFARPDPLPKE</sequence>
<feature type="signal peptide" evidence="1">
    <location>
        <begin position="1"/>
        <end position="19"/>
    </location>
</feature>
<name>A0ABD2BT78_VESSQ</name>
<protein>
    <recommendedName>
        <fullName evidence="4">Secreted protein</fullName>
    </recommendedName>
</protein>
<proteinExistence type="predicted"/>
<evidence type="ECO:0000313" key="2">
    <source>
        <dbReference type="EMBL" id="KAL2735483.1"/>
    </source>
</evidence>
<organism evidence="2 3">
    <name type="scientific">Vespula squamosa</name>
    <name type="common">Southern yellow jacket</name>
    <name type="synonym">Wasp</name>
    <dbReference type="NCBI Taxonomy" id="30214"/>
    <lineage>
        <taxon>Eukaryota</taxon>
        <taxon>Metazoa</taxon>
        <taxon>Ecdysozoa</taxon>
        <taxon>Arthropoda</taxon>
        <taxon>Hexapoda</taxon>
        <taxon>Insecta</taxon>
        <taxon>Pterygota</taxon>
        <taxon>Neoptera</taxon>
        <taxon>Endopterygota</taxon>
        <taxon>Hymenoptera</taxon>
        <taxon>Apocrita</taxon>
        <taxon>Aculeata</taxon>
        <taxon>Vespoidea</taxon>
        <taxon>Vespidae</taxon>
        <taxon>Vespinae</taxon>
        <taxon>Vespula</taxon>
    </lineage>
</organism>
<accession>A0ABD2BT78</accession>
<dbReference type="Proteomes" id="UP001607302">
    <property type="component" value="Unassembled WGS sequence"/>
</dbReference>